<protein>
    <recommendedName>
        <fullName evidence="4">NAD synthetase</fullName>
    </recommendedName>
</protein>
<evidence type="ECO:0000256" key="1">
    <source>
        <dbReference type="SAM" id="Phobius"/>
    </source>
</evidence>
<comment type="caution">
    <text evidence="2">The sequence shown here is derived from an EMBL/GenBank/DDBJ whole genome shotgun (WGS) entry which is preliminary data.</text>
</comment>
<keyword evidence="3" id="KW-1185">Reference proteome</keyword>
<dbReference type="Proteomes" id="UP001286589">
    <property type="component" value="Unassembled WGS sequence"/>
</dbReference>
<keyword evidence="1" id="KW-1133">Transmembrane helix</keyword>
<evidence type="ECO:0000313" key="2">
    <source>
        <dbReference type="EMBL" id="MDV2863531.1"/>
    </source>
</evidence>
<evidence type="ECO:0000313" key="3">
    <source>
        <dbReference type="Proteomes" id="UP001286589"/>
    </source>
</evidence>
<keyword evidence="1" id="KW-0472">Membrane</keyword>
<sequence>MTFPGQHPNELPDYGLARSLGLASGSDVNFTSLANQLDCTRDFNQVGIIYSDGQRQWLVRPSRRIATPNQSTVSHVIVTKVTSPGVSGATQPIANALQAPSLTTEISSTVISCGAAVVTMIIAMGATAAIPISAGSSGFVLGIIAAGGIATGLQCGAGLVRLYLIGSGNEESVAWLDTQEWYTMTSTALDLISLAGAGAGLKGSIEIYLRMKKASSASVIQWLTSLSRAERKRMTIEIIRHNNPGISNSGIKAAMSAGVYPKYFPTDALHHMLQRELAKALSNSSAFAGSAISGTIRNPQNITRSGQYVIGLIQSFSIQ</sequence>
<proteinExistence type="predicted"/>
<organism evidence="2 3">
    <name type="scientific">Phytobacter ursingii</name>
    <dbReference type="NCBI Taxonomy" id="1972431"/>
    <lineage>
        <taxon>Bacteria</taxon>
        <taxon>Pseudomonadati</taxon>
        <taxon>Pseudomonadota</taxon>
        <taxon>Gammaproteobacteria</taxon>
        <taxon>Enterobacterales</taxon>
        <taxon>Enterobacteriaceae</taxon>
        <taxon>Phytobacter</taxon>
    </lineage>
</organism>
<feature type="transmembrane region" description="Helical" evidence="1">
    <location>
        <begin position="109"/>
        <end position="132"/>
    </location>
</feature>
<dbReference type="EMBL" id="JAWJAC010000007">
    <property type="protein sequence ID" value="MDV2863531.1"/>
    <property type="molecule type" value="Genomic_DNA"/>
</dbReference>
<feature type="transmembrane region" description="Helical" evidence="1">
    <location>
        <begin position="139"/>
        <end position="161"/>
    </location>
</feature>
<evidence type="ECO:0008006" key="4">
    <source>
        <dbReference type="Google" id="ProtNLM"/>
    </source>
</evidence>
<gene>
    <name evidence="2" type="ORF">R0H02_13780</name>
</gene>
<dbReference type="RefSeq" id="WP_142518537.1">
    <property type="nucleotide sequence ID" value="NZ_JAWJAC010000007.1"/>
</dbReference>
<accession>A0AB35RRH6</accession>
<reference evidence="2 3" key="1">
    <citation type="submission" date="2023-10" db="EMBL/GenBank/DDBJ databases">
        <title>Phytobacter spp. The emergence of a new genus of hospital-origin enterobacteria encoding carbapenemases in Argentina.</title>
        <authorList>
            <person name="Vay C."/>
            <person name="Almuzara M."/>
            <person name="Traglia G.M."/>
            <person name="Campos J."/>
        </authorList>
    </citation>
    <scope>NUCLEOTIDE SEQUENCE [LARGE SCALE GENOMIC DNA]</scope>
    <source>
        <strain evidence="2 3">CVMA36</strain>
    </source>
</reference>
<keyword evidence="1" id="KW-0812">Transmembrane</keyword>
<name>A0AB35RRH6_9ENTR</name>
<dbReference type="AlphaFoldDB" id="A0AB35RRH6"/>